<sequence>MTVPDGFTPTALAAAGLRAPQYGGDCLDGVLPAALGALGVTFEPDDGRDAEQARWLLGVPRGERVCVVLVDGMGHALLAERAGHAPFLRGRLGDARVLTVGFPSTTAASIGLFGTGRAAGRTGLAGYTVRNPRTGGLANLVSWDGLDRAPAWQREPSLFSVAAGAGVSVTSVGPARFAGSGLTVASLAGATYVPAESLDDRVDAALAALRRPGLVYLYWGDVDKVGHHAGWRSPEWGDALSELDRGLAALARRMPAGTTLLVTADHGQVDVDPAAVLDVAQHPALAEGVELVAGEPRAAHVYLRDPSPDAVGAAAARWREELGGRALVATRAEAIAAGWFGGVASHVEPILGDLVVAALGVGGIGDSRTQTAASLRLRGMHGSLTPGEMLVPLVVVA</sequence>
<dbReference type="OrthoDB" id="9779267at2"/>
<reference evidence="1 2" key="1">
    <citation type="submission" date="2019-07" db="EMBL/GenBank/DDBJ databases">
        <title>Whole genome shotgun sequence of Actinotalea fermentans NBRC 105374.</title>
        <authorList>
            <person name="Hosoyama A."/>
            <person name="Uohara A."/>
            <person name="Ohji S."/>
            <person name="Ichikawa N."/>
        </authorList>
    </citation>
    <scope>NUCLEOTIDE SEQUENCE [LARGE SCALE GENOMIC DNA]</scope>
    <source>
        <strain evidence="1 2">NBRC 105374</strain>
    </source>
</reference>
<accession>A0A511YU56</accession>
<dbReference type="AlphaFoldDB" id="A0A511YU56"/>
<dbReference type="Gene3D" id="3.40.720.10">
    <property type="entry name" value="Alkaline Phosphatase, subunit A"/>
    <property type="match status" value="1"/>
</dbReference>
<name>A0A511YU56_9CELL</name>
<dbReference type="RefSeq" id="WP_052113568.1">
    <property type="nucleotide sequence ID" value="NZ_BJYK01000001.1"/>
</dbReference>
<dbReference type="SUPFAM" id="SSF53649">
    <property type="entry name" value="Alkaline phosphatase-like"/>
    <property type="match status" value="1"/>
</dbReference>
<dbReference type="PANTHER" id="PTHR10151">
    <property type="entry name" value="ECTONUCLEOTIDE PYROPHOSPHATASE/PHOSPHODIESTERASE"/>
    <property type="match status" value="1"/>
</dbReference>
<keyword evidence="2" id="KW-1185">Reference proteome</keyword>
<dbReference type="PANTHER" id="PTHR10151:SF120">
    <property type="entry name" value="BIS(5'-ADENOSYL)-TRIPHOSPHATASE"/>
    <property type="match status" value="1"/>
</dbReference>
<evidence type="ECO:0000313" key="1">
    <source>
        <dbReference type="EMBL" id="GEN78728.1"/>
    </source>
</evidence>
<protein>
    <submittedName>
        <fullName evidence="1">Nucleotide pyrophosphatase</fullName>
    </submittedName>
</protein>
<proteinExistence type="predicted"/>
<organism evidence="1 2">
    <name type="scientific">Actinotalea fermentans</name>
    <dbReference type="NCBI Taxonomy" id="43671"/>
    <lineage>
        <taxon>Bacteria</taxon>
        <taxon>Bacillati</taxon>
        <taxon>Actinomycetota</taxon>
        <taxon>Actinomycetes</taxon>
        <taxon>Micrococcales</taxon>
        <taxon>Cellulomonadaceae</taxon>
        <taxon>Actinotalea</taxon>
    </lineage>
</organism>
<gene>
    <name evidence="1" type="ORF">AFE02nite_04620</name>
</gene>
<dbReference type="GO" id="GO:0016787">
    <property type="term" value="F:hydrolase activity"/>
    <property type="evidence" value="ECO:0007669"/>
    <property type="project" value="UniProtKB-ARBA"/>
</dbReference>
<evidence type="ECO:0000313" key="2">
    <source>
        <dbReference type="Proteomes" id="UP000321484"/>
    </source>
</evidence>
<dbReference type="InterPro" id="IPR002591">
    <property type="entry name" value="Phosphodiest/P_Trfase"/>
</dbReference>
<dbReference type="EMBL" id="BJYK01000001">
    <property type="protein sequence ID" value="GEN78728.1"/>
    <property type="molecule type" value="Genomic_DNA"/>
</dbReference>
<dbReference type="Pfam" id="PF01663">
    <property type="entry name" value="Phosphodiest"/>
    <property type="match status" value="1"/>
</dbReference>
<dbReference type="InterPro" id="IPR017850">
    <property type="entry name" value="Alkaline_phosphatase_core_sf"/>
</dbReference>
<dbReference type="Proteomes" id="UP000321484">
    <property type="component" value="Unassembled WGS sequence"/>
</dbReference>
<comment type="caution">
    <text evidence="1">The sequence shown here is derived from an EMBL/GenBank/DDBJ whole genome shotgun (WGS) entry which is preliminary data.</text>
</comment>